<evidence type="ECO:0000313" key="3">
    <source>
        <dbReference type="Proteomes" id="UP000287651"/>
    </source>
</evidence>
<dbReference type="AlphaFoldDB" id="A0A427B032"/>
<feature type="compositionally biased region" description="Basic residues" evidence="1">
    <location>
        <begin position="591"/>
        <end position="622"/>
    </location>
</feature>
<evidence type="ECO:0000256" key="1">
    <source>
        <dbReference type="SAM" id="MobiDB-lite"/>
    </source>
</evidence>
<sequence>MGTEGYEDEYCRRCPSQEHVSDDKRPDLHHTSCGRHVISSAASITHVGSCFGRSHAATGRERWPADAPRLGATELRTPGRGCKYEKGEERRRKGRFPFYDYCRLPPRRRQQSLLLSQQIDLRAHPLALACALLLHLRRSLLSAVLFILVHVSSLQSTIMESKSKRKQREELRIPKEVDKTMADHDVEEEEKMLAGLDAAGDHAGVDEIALDMDGEDLIFAEDTFHSLPDFPCLSSPSPSTLHAKNTVLSPCSSTSSSSYWSFLQVPYGGRVADVQQQPAEAASVDDMMILAPPKLEFLESGEFSFDGLDILGDIDLLDLSIDPWEPCSLFHDVESSTAVDNGREAIVDRPMQPCQDAEEASSESHAEGVQQRQQLEDTSSEELARVFLDWLRSNKDSISAEDLRSIKLKRSTIECADRRLGRTKHGRMQLLKLILTWVQNSHLQRKRHRPTSSDAHQAQAFPNNCNCSTADQNPVPWNPNSTDPSAGATHLSLLGAYGIANGDMAYPGATAPYTYPHSCGTSSVVVNSQPFSPTLDFGHPTAGPWPSQLASALPSMVPPQYSGGYANQFLGHPMYHQGQHLPDLPSATKEARKKRMARQRRLASLHHHRNHHDQHHLQHAHPHLGSTEGAARNWAFWTNSSSSSHQRNHMAETQTPPPAAQPQQRSPHGAASTSEKRQVLPCLANGC</sequence>
<gene>
    <name evidence="2" type="ORF">B296_00001846</name>
</gene>
<feature type="region of interest" description="Disordered" evidence="1">
    <location>
        <begin position="355"/>
        <end position="377"/>
    </location>
</feature>
<feature type="region of interest" description="Disordered" evidence="1">
    <location>
        <begin position="589"/>
        <end position="625"/>
    </location>
</feature>
<dbReference type="EMBL" id="AMZH03000824">
    <property type="protein sequence ID" value="RRT81785.1"/>
    <property type="molecule type" value="Genomic_DNA"/>
</dbReference>
<organism evidence="2 3">
    <name type="scientific">Ensete ventricosum</name>
    <name type="common">Abyssinian banana</name>
    <name type="synonym">Musa ensete</name>
    <dbReference type="NCBI Taxonomy" id="4639"/>
    <lineage>
        <taxon>Eukaryota</taxon>
        <taxon>Viridiplantae</taxon>
        <taxon>Streptophyta</taxon>
        <taxon>Embryophyta</taxon>
        <taxon>Tracheophyta</taxon>
        <taxon>Spermatophyta</taxon>
        <taxon>Magnoliopsida</taxon>
        <taxon>Liliopsida</taxon>
        <taxon>Zingiberales</taxon>
        <taxon>Musaceae</taxon>
        <taxon>Ensete</taxon>
    </lineage>
</organism>
<name>A0A427B032_ENSVE</name>
<dbReference type="Proteomes" id="UP000287651">
    <property type="component" value="Unassembled WGS sequence"/>
</dbReference>
<evidence type="ECO:0000313" key="2">
    <source>
        <dbReference type="EMBL" id="RRT81785.1"/>
    </source>
</evidence>
<protein>
    <submittedName>
        <fullName evidence="2">Uncharacterized protein</fullName>
    </submittedName>
</protein>
<accession>A0A427B032</accession>
<reference evidence="2 3" key="1">
    <citation type="journal article" date="2014" name="Agronomy (Basel)">
        <title>A Draft Genome Sequence for Ensete ventricosum, the Drought-Tolerant Tree Against Hunger.</title>
        <authorList>
            <person name="Harrison J."/>
            <person name="Moore K.A."/>
            <person name="Paszkiewicz K."/>
            <person name="Jones T."/>
            <person name="Grant M."/>
            <person name="Ambacheew D."/>
            <person name="Muzemil S."/>
            <person name="Studholme D.J."/>
        </authorList>
    </citation>
    <scope>NUCLEOTIDE SEQUENCE [LARGE SCALE GENOMIC DNA]</scope>
</reference>
<proteinExistence type="predicted"/>
<comment type="caution">
    <text evidence="2">The sequence shown here is derived from an EMBL/GenBank/DDBJ whole genome shotgun (WGS) entry which is preliminary data.</text>
</comment>
<feature type="region of interest" description="Disordered" evidence="1">
    <location>
        <begin position="640"/>
        <end position="687"/>
    </location>
</feature>